<comment type="caution">
    <text evidence="1">The sequence shown here is derived from an EMBL/GenBank/DDBJ whole genome shotgun (WGS) entry which is preliminary data.</text>
</comment>
<dbReference type="Proteomes" id="UP000828941">
    <property type="component" value="Chromosome 8"/>
</dbReference>
<keyword evidence="2" id="KW-1185">Reference proteome</keyword>
<dbReference type="EMBL" id="CM039433">
    <property type="protein sequence ID" value="KAI4328604.1"/>
    <property type="molecule type" value="Genomic_DNA"/>
</dbReference>
<organism evidence="1 2">
    <name type="scientific">Bauhinia variegata</name>
    <name type="common">Purple orchid tree</name>
    <name type="synonym">Phanera variegata</name>
    <dbReference type="NCBI Taxonomy" id="167791"/>
    <lineage>
        <taxon>Eukaryota</taxon>
        <taxon>Viridiplantae</taxon>
        <taxon>Streptophyta</taxon>
        <taxon>Embryophyta</taxon>
        <taxon>Tracheophyta</taxon>
        <taxon>Spermatophyta</taxon>
        <taxon>Magnoliopsida</taxon>
        <taxon>eudicotyledons</taxon>
        <taxon>Gunneridae</taxon>
        <taxon>Pentapetalae</taxon>
        <taxon>rosids</taxon>
        <taxon>fabids</taxon>
        <taxon>Fabales</taxon>
        <taxon>Fabaceae</taxon>
        <taxon>Cercidoideae</taxon>
        <taxon>Cercideae</taxon>
        <taxon>Bauhiniinae</taxon>
        <taxon>Bauhinia</taxon>
    </lineage>
</organism>
<sequence length="174" mass="19988">MYFWMTLCRNYSAPQSSTIEVRGTIGYIALEYGMGNEVSSLGDVYSFGILLLEMFTGKRPIDEMFKDDMNLRTHAKAGLAMQIEKILDPILLHNLNNQRSSLVEECLISIFEIGLACSNEMPNERMNMKDATAQLITVKEKLLAKIRCSYLNIQRVWLLLQRKQHMFGLMGMKH</sequence>
<protein>
    <submittedName>
        <fullName evidence="1">Uncharacterized protein</fullName>
    </submittedName>
</protein>
<accession>A0ACB9MX01</accession>
<reference evidence="1 2" key="1">
    <citation type="journal article" date="2022" name="DNA Res.">
        <title>Chromosomal-level genome assembly of the orchid tree Bauhinia variegata (Leguminosae; Cercidoideae) supports the allotetraploid origin hypothesis of Bauhinia.</title>
        <authorList>
            <person name="Zhong Y."/>
            <person name="Chen Y."/>
            <person name="Zheng D."/>
            <person name="Pang J."/>
            <person name="Liu Y."/>
            <person name="Luo S."/>
            <person name="Meng S."/>
            <person name="Qian L."/>
            <person name="Wei D."/>
            <person name="Dai S."/>
            <person name="Zhou R."/>
        </authorList>
    </citation>
    <scope>NUCLEOTIDE SEQUENCE [LARGE SCALE GENOMIC DNA]</scope>
    <source>
        <strain evidence="1">BV-YZ2020</strain>
    </source>
</reference>
<proteinExistence type="predicted"/>
<evidence type="ECO:0000313" key="1">
    <source>
        <dbReference type="EMBL" id="KAI4328604.1"/>
    </source>
</evidence>
<gene>
    <name evidence="1" type="ORF">L6164_020942</name>
</gene>
<name>A0ACB9MX01_BAUVA</name>
<evidence type="ECO:0000313" key="2">
    <source>
        <dbReference type="Proteomes" id="UP000828941"/>
    </source>
</evidence>